<dbReference type="OrthoDB" id="8447889at2"/>
<accession>A0A6I4SUR7</accession>
<keyword evidence="2" id="KW-1185">Reference proteome</keyword>
<sequence length="384" mass="43457">MSVKLFPKGTVPSFPLTSPPKPYGHNGKEWFAREINFTDRVIAITHPFPDMIDLVAPISEHTQCFPDLSEKPPLQKAQQLDQEIKTHLKAFPAVEDIKLRRIWPPHSPERASICLESEGQHLGFVELWRTNNEGFPSWSIRIEFNPRRLGVQGLERLRARFEMAFCMLNLGSIFREARMSRLDASVDVLGVLPIDLIVRVKGLAKMQDYRSRSGALETRLFFGEKLPSTKPTKPLGPLRLKIYDKVAECKASLKPAPFSAQRITRLEVSRTWKSHRPALVKILSVKNPFVGLEVACSGRDDLVNSRLWHSIVEKACVYGIENVPIGKPVGQGVKLASIYRTIQPDILSSKTWESWETGCALTGLLDWVKDVCEDDYASLPFNFE</sequence>
<comment type="caution">
    <text evidence="1">The sequence shown here is derived from an EMBL/GenBank/DDBJ whole genome shotgun (WGS) entry which is preliminary data.</text>
</comment>
<reference evidence="1 2" key="1">
    <citation type="submission" date="2019-12" db="EMBL/GenBank/DDBJ databases">
        <title>Genomic-based taxomic classification of the family Erythrobacteraceae.</title>
        <authorList>
            <person name="Xu L."/>
        </authorList>
    </citation>
    <scope>NUCLEOTIDE SEQUENCE [LARGE SCALE GENOMIC DNA]</scope>
    <source>
        <strain evidence="1 2">MCCC 1K01500</strain>
    </source>
</reference>
<dbReference type="EMBL" id="WTYM01000028">
    <property type="protein sequence ID" value="MXO58556.1"/>
    <property type="molecule type" value="Genomic_DNA"/>
</dbReference>
<protein>
    <submittedName>
        <fullName evidence="1">Uncharacterized protein</fullName>
    </submittedName>
</protein>
<organism evidence="1 2">
    <name type="scientific">Croceibacterium salegens</name>
    <dbReference type="NCBI Taxonomy" id="1737568"/>
    <lineage>
        <taxon>Bacteria</taxon>
        <taxon>Pseudomonadati</taxon>
        <taxon>Pseudomonadota</taxon>
        <taxon>Alphaproteobacteria</taxon>
        <taxon>Sphingomonadales</taxon>
        <taxon>Erythrobacteraceae</taxon>
        <taxon>Croceibacterium</taxon>
    </lineage>
</organism>
<gene>
    <name evidence="1" type="ORF">GRI89_03240</name>
</gene>
<evidence type="ECO:0000313" key="2">
    <source>
        <dbReference type="Proteomes" id="UP000433652"/>
    </source>
</evidence>
<dbReference type="AlphaFoldDB" id="A0A6I4SUR7"/>
<proteinExistence type="predicted"/>
<name>A0A6I4SUR7_9SPHN</name>
<dbReference type="RefSeq" id="WP_159792152.1">
    <property type="nucleotide sequence ID" value="NZ_WTYM01000028.1"/>
</dbReference>
<evidence type="ECO:0000313" key="1">
    <source>
        <dbReference type="EMBL" id="MXO58556.1"/>
    </source>
</evidence>
<dbReference type="Proteomes" id="UP000433652">
    <property type="component" value="Unassembled WGS sequence"/>
</dbReference>